<name>A0A2M8ESQ2_9BACT</name>
<dbReference type="GO" id="GO:0004523">
    <property type="term" value="F:RNA-DNA hybrid ribonuclease activity"/>
    <property type="evidence" value="ECO:0007669"/>
    <property type="project" value="InterPro"/>
</dbReference>
<organism evidence="2 3">
    <name type="scientific">Candidatus Shapirobacteria bacterium CG_4_9_14_0_2_um_filter_39_11</name>
    <dbReference type="NCBI Taxonomy" id="1974478"/>
    <lineage>
        <taxon>Bacteria</taxon>
        <taxon>Candidatus Shapironibacteriota</taxon>
    </lineage>
</organism>
<dbReference type="PROSITE" id="PS50879">
    <property type="entry name" value="RNASE_H_1"/>
    <property type="match status" value="1"/>
</dbReference>
<proteinExistence type="predicted"/>
<protein>
    <submittedName>
        <fullName evidence="2">Ribonuclease H</fullName>
    </submittedName>
</protein>
<dbReference type="InterPro" id="IPR036397">
    <property type="entry name" value="RNaseH_sf"/>
</dbReference>
<gene>
    <name evidence="2" type="ORF">CO054_01605</name>
</gene>
<dbReference type="InterPro" id="IPR012337">
    <property type="entry name" value="RNaseH-like_sf"/>
</dbReference>
<dbReference type="PANTHER" id="PTHR46387:SF2">
    <property type="entry name" value="RIBONUCLEASE HI"/>
    <property type="match status" value="1"/>
</dbReference>
<evidence type="ECO:0000259" key="1">
    <source>
        <dbReference type="PROSITE" id="PS50879"/>
    </source>
</evidence>
<evidence type="ECO:0000313" key="3">
    <source>
        <dbReference type="Proteomes" id="UP000229816"/>
    </source>
</evidence>
<dbReference type="SUPFAM" id="SSF53098">
    <property type="entry name" value="Ribonuclease H-like"/>
    <property type="match status" value="1"/>
</dbReference>
<dbReference type="CDD" id="cd09279">
    <property type="entry name" value="RNase_HI_like"/>
    <property type="match status" value="1"/>
</dbReference>
<reference evidence="3" key="1">
    <citation type="submission" date="2017-09" db="EMBL/GenBank/DDBJ databases">
        <title>Depth-based differentiation of microbial function through sediment-hosted aquifers and enrichment of novel symbionts in the deep terrestrial subsurface.</title>
        <authorList>
            <person name="Probst A.J."/>
            <person name="Ladd B."/>
            <person name="Jarett J.K."/>
            <person name="Geller-Mcgrath D.E."/>
            <person name="Sieber C.M.K."/>
            <person name="Emerson J.B."/>
            <person name="Anantharaman K."/>
            <person name="Thomas B.C."/>
            <person name="Malmstrom R."/>
            <person name="Stieglmeier M."/>
            <person name="Klingl A."/>
            <person name="Woyke T."/>
            <person name="Ryan C.M."/>
            <person name="Banfield J.F."/>
        </authorList>
    </citation>
    <scope>NUCLEOTIDE SEQUENCE [LARGE SCALE GENOMIC DNA]</scope>
</reference>
<evidence type="ECO:0000313" key="2">
    <source>
        <dbReference type="EMBL" id="PJC28161.1"/>
    </source>
</evidence>
<comment type="caution">
    <text evidence="2">The sequence shown here is derived from an EMBL/GenBank/DDBJ whole genome shotgun (WGS) entry which is preliminary data.</text>
</comment>
<dbReference type="InterPro" id="IPR002156">
    <property type="entry name" value="RNaseH_domain"/>
</dbReference>
<dbReference type="AlphaFoldDB" id="A0A2M8ESQ2"/>
<sequence>MKKKIFVFADGGARGNPGPAAIGVVVKDEEGKVLTQFGKSIGETTNNVAEYKAVIEALNWIVSSIKYQVLSINFFLDSKLIVNQLNGYYKIKNGNLRNLIIEVRKLEQGVGGNIFYQLIPRGKNRPADFLVNQALDTKKF</sequence>
<accession>A0A2M8ESQ2</accession>
<feature type="domain" description="RNase H type-1" evidence="1">
    <location>
        <begin position="1"/>
        <end position="136"/>
    </location>
</feature>
<dbReference type="EMBL" id="PFSF01000033">
    <property type="protein sequence ID" value="PJC28161.1"/>
    <property type="molecule type" value="Genomic_DNA"/>
</dbReference>
<dbReference type="PANTHER" id="PTHR46387">
    <property type="entry name" value="POLYNUCLEOTIDYL TRANSFERASE, RIBONUCLEASE H-LIKE SUPERFAMILY PROTEIN"/>
    <property type="match status" value="1"/>
</dbReference>
<dbReference type="GO" id="GO:0003676">
    <property type="term" value="F:nucleic acid binding"/>
    <property type="evidence" value="ECO:0007669"/>
    <property type="project" value="InterPro"/>
</dbReference>
<dbReference type="Pfam" id="PF13456">
    <property type="entry name" value="RVT_3"/>
    <property type="match status" value="1"/>
</dbReference>
<dbReference type="Proteomes" id="UP000229816">
    <property type="component" value="Unassembled WGS sequence"/>
</dbReference>
<dbReference type="Gene3D" id="3.30.420.10">
    <property type="entry name" value="Ribonuclease H-like superfamily/Ribonuclease H"/>
    <property type="match status" value="1"/>
</dbReference>